<dbReference type="InterPro" id="IPR043128">
    <property type="entry name" value="Rev_trsase/Diguanyl_cyclase"/>
</dbReference>
<comment type="caution">
    <text evidence="2">The sequence shown here is derived from an EMBL/GenBank/DDBJ whole genome shotgun (WGS) entry which is preliminary data.</text>
</comment>
<dbReference type="Proteomes" id="UP000225706">
    <property type="component" value="Unassembled WGS sequence"/>
</dbReference>
<organism evidence="2 3">
    <name type="scientific">Stylophora pistillata</name>
    <name type="common">Smooth cauliflower coral</name>
    <dbReference type="NCBI Taxonomy" id="50429"/>
    <lineage>
        <taxon>Eukaryota</taxon>
        <taxon>Metazoa</taxon>
        <taxon>Cnidaria</taxon>
        <taxon>Anthozoa</taxon>
        <taxon>Hexacorallia</taxon>
        <taxon>Scleractinia</taxon>
        <taxon>Astrocoeniina</taxon>
        <taxon>Pocilloporidae</taxon>
        <taxon>Stylophora</taxon>
    </lineage>
</organism>
<proteinExistence type="predicted"/>
<dbReference type="Gene3D" id="3.30.70.270">
    <property type="match status" value="1"/>
</dbReference>
<feature type="region of interest" description="Disordered" evidence="1">
    <location>
        <begin position="105"/>
        <end position="149"/>
    </location>
</feature>
<dbReference type="InterPro" id="IPR043502">
    <property type="entry name" value="DNA/RNA_pol_sf"/>
</dbReference>
<evidence type="ECO:0000256" key="1">
    <source>
        <dbReference type="SAM" id="MobiDB-lite"/>
    </source>
</evidence>
<dbReference type="PANTHER" id="PTHR37984">
    <property type="entry name" value="PROTEIN CBG26694"/>
    <property type="match status" value="1"/>
</dbReference>
<reference evidence="3" key="1">
    <citation type="journal article" date="2017" name="bioRxiv">
        <title>Comparative analysis of the genomes of Stylophora pistillata and Acropora digitifera provides evidence for extensive differences between species of corals.</title>
        <authorList>
            <person name="Voolstra C.R."/>
            <person name="Li Y."/>
            <person name="Liew Y.J."/>
            <person name="Baumgarten S."/>
            <person name="Zoccola D."/>
            <person name="Flot J.-F."/>
            <person name="Tambutte S."/>
            <person name="Allemand D."/>
            <person name="Aranda M."/>
        </authorList>
    </citation>
    <scope>NUCLEOTIDE SEQUENCE [LARGE SCALE GENOMIC DNA]</scope>
</reference>
<keyword evidence="3" id="KW-1185">Reference proteome</keyword>
<feature type="compositionally biased region" description="Basic residues" evidence="1">
    <location>
        <begin position="119"/>
        <end position="129"/>
    </location>
</feature>
<dbReference type="AlphaFoldDB" id="A0A2B4SLV1"/>
<name>A0A2B4SLV1_STYPI</name>
<evidence type="ECO:0000313" key="3">
    <source>
        <dbReference type="Proteomes" id="UP000225706"/>
    </source>
</evidence>
<dbReference type="Gene3D" id="3.10.10.10">
    <property type="entry name" value="HIV Type 1 Reverse Transcriptase, subunit A, domain 1"/>
    <property type="match status" value="1"/>
</dbReference>
<feature type="compositionally biased region" description="Basic and acidic residues" evidence="1">
    <location>
        <begin position="137"/>
        <end position="146"/>
    </location>
</feature>
<gene>
    <name evidence="2" type="primary">pol</name>
    <name evidence="2" type="ORF">AWC38_SpisGene5108</name>
</gene>
<accession>A0A2B4SLV1</accession>
<protein>
    <submittedName>
        <fullName evidence="2">Retrovirus-related Pol polyprotein from transposon 17.6</fullName>
    </submittedName>
</protein>
<sequence>MVRLRNSNRPRQTRRIGPFSDFAFINGQRMPSDITQTKPFRGRQEQNRQMFGSIGKLLQAQQKFSIRTVRLLKEKSLNFKKAIPMCTRSEIASLQIKTIAGAGDNKSEDVKKFSDKKIRYGSRSKKRDKGRSSNSPKESEKKKSEGFSKPTYTGATCNVMSWDDLSAITQLGDPPMNTSSVKLKLFWRYNFKDSCVPENVRQISETPPQKSLSKEELLTTYHEVCTGLGHIGYAKIVVDPNFKPVQHSPRCVPVALQKEVKNKILELEEKGIIKKAVEPSEWISSMLIVAKPQKIQISLDPKDLNRAIQRPKFQMPTLEELLPDLNKARIFSSFDAKDGFYQVGLDQESSTCKAKKPFKVMSHV</sequence>
<dbReference type="STRING" id="50429.A0A2B4SLV1"/>
<dbReference type="InterPro" id="IPR050951">
    <property type="entry name" value="Retrovirus_Pol_polyprotein"/>
</dbReference>
<feature type="compositionally biased region" description="Basic and acidic residues" evidence="1">
    <location>
        <begin position="105"/>
        <end position="118"/>
    </location>
</feature>
<evidence type="ECO:0000313" key="2">
    <source>
        <dbReference type="EMBL" id="PFX30099.1"/>
    </source>
</evidence>
<dbReference type="SUPFAM" id="SSF56672">
    <property type="entry name" value="DNA/RNA polymerases"/>
    <property type="match status" value="1"/>
</dbReference>
<dbReference type="PANTHER" id="PTHR37984:SF8">
    <property type="entry name" value="CCHC-TYPE DOMAIN-CONTAINING PROTEIN"/>
    <property type="match status" value="1"/>
</dbReference>
<dbReference type="EMBL" id="LSMT01000055">
    <property type="protein sequence ID" value="PFX30099.1"/>
    <property type="molecule type" value="Genomic_DNA"/>
</dbReference>